<feature type="region of interest" description="Disordered" evidence="1">
    <location>
        <begin position="315"/>
        <end position="339"/>
    </location>
</feature>
<dbReference type="AlphaFoldDB" id="A0A146K1G6"/>
<dbReference type="InterPro" id="IPR045112">
    <property type="entry name" value="PPAN-like"/>
</dbReference>
<dbReference type="SMART" id="SM00879">
    <property type="entry name" value="Brix"/>
    <property type="match status" value="1"/>
</dbReference>
<dbReference type="GO" id="GO:0000027">
    <property type="term" value="P:ribosomal large subunit assembly"/>
    <property type="evidence" value="ECO:0007669"/>
    <property type="project" value="TreeGrafter"/>
</dbReference>
<dbReference type="PANTHER" id="PTHR12661:SF5">
    <property type="entry name" value="SUPPRESSOR OF SWI4 1 HOMOLOG"/>
    <property type="match status" value="1"/>
</dbReference>
<protein>
    <submittedName>
        <fullName evidence="3">Brix domain-containing protein</fullName>
    </submittedName>
</protein>
<feature type="non-terminal residue" evidence="3">
    <location>
        <position position="339"/>
    </location>
</feature>
<evidence type="ECO:0000259" key="2">
    <source>
        <dbReference type="PROSITE" id="PS50833"/>
    </source>
</evidence>
<dbReference type="EMBL" id="GDID01005846">
    <property type="protein sequence ID" value="JAP90760.1"/>
    <property type="molecule type" value="Transcribed_RNA"/>
</dbReference>
<dbReference type="InterPro" id="IPR007109">
    <property type="entry name" value="Brix"/>
</dbReference>
<dbReference type="GO" id="GO:0030687">
    <property type="term" value="C:preribosome, large subunit precursor"/>
    <property type="evidence" value="ECO:0007669"/>
    <property type="project" value="TreeGrafter"/>
</dbReference>
<reference evidence="3" key="1">
    <citation type="submission" date="2015-07" db="EMBL/GenBank/DDBJ databases">
        <title>Adaptation to a free-living lifestyle via gene acquisitions in the diplomonad Trepomonas sp. PC1.</title>
        <authorList>
            <person name="Xu F."/>
            <person name="Jerlstrom-Hultqvist J."/>
            <person name="Kolisko M."/>
            <person name="Simpson A.G.B."/>
            <person name="Roger A.J."/>
            <person name="Svard S.G."/>
            <person name="Andersson J.O."/>
        </authorList>
    </citation>
    <scope>NUCLEOTIDE SEQUENCE</scope>
    <source>
        <strain evidence="3">PC1</strain>
    </source>
</reference>
<proteinExistence type="predicted"/>
<evidence type="ECO:0000313" key="3">
    <source>
        <dbReference type="EMBL" id="JAP90760.1"/>
    </source>
</evidence>
<organism evidence="3">
    <name type="scientific">Trepomonas sp. PC1</name>
    <dbReference type="NCBI Taxonomy" id="1076344"/>
    <lineage>
        <taxon>Eukaryota</taxon>
        <taxon>Metamonada</taxon>
        <taxon>Diplomonadida</taxon>
        <taxon>Hexamitidae</taxon>
        <taxon>Hexamitinae</taxon>
        <taxon>Trepomonas</taxon>
    </lineage>
</organism>
<name>A0A146K1G6_9EUKA</name>
<sequence>SFSFVFRRGETSSHVPNLIDAVKQMLEPCTYPNFKMRRSNNIKDLIAVSAELNVNFFVQFSSNGDGTNMHLIKTPHGPTLLFKLVNYTVETQKSPLIKAPLTIINGFTESPEHQLCKESFKQLFPAIDITQQQDIERIIVINYNPTTDCISLRQFKFLNLQGVDQGIYQLIQNPSLNINSLDQLLRGQMDDKVQEIGPRIDLQLIRILGGLMKGEMLFHRYKEYKNLPNAKQLEQKAKHTSRVQKRQELNDLKRKNERLKKKQELQERRGDQEVIREEKVAIKGLMTAEKEGFEGLIGEKGEGWKNKKEIAIEKKEEEKRKLVKDKAKAKESEKKKQKK</sequence>
<dbReference type="PROSITE" id="PS50833">
    <property type="entry name" value="BRIX"/>
    <property type="match status" value="1"/>
</dbReference>
<dbReference type="GO" id="GO:0019843">
    <property type="term" value="F:rRNA binding"/>
    <property type="evidence" value="ECO:0007669"/>
    <property type="project" value="InterPro"/>
</dbReference>
<gene>
    <name evidence="3" type="ORF">TPC1_17847</name>
</gene>
<feature type="domain" description="Brix" evidence="2">
    <location>
        <begin position="1"/>
        <end position="213"/>
    </location>
</feature>
<dbReference type="Pfam" id="PF04427">
    <property type="entry name" value="Brix"/>
    <property type="match status" value="1"/>
</dbReference>
<feature type="non-terminal residue" evidence="3">
    <location>
        <position position="1"/>
    </location>
</feature>
<feature type="compositionally biased region" description="Basic and acidic residues" evidence="1">
    <location>
        <begin position="245"/>
        <end position="254"/>
    </location>
</feature>
<dbReference type="GO" id="GO:0006364">
    <property type="term" value="P:rRNA processing"/>
    <property type="evidence" value="ECO:0007669"/>
    <property type="project" value="InterPro"/>
</dbReference>
<dbReference type="PANTHER" id="PTHR12661">
    <property type="entry name" value="PETER PAN-RELATED"/>
    <property type="match status" value="1"/>
</dbReference>
<dbReference type="SUPFAM" id="SSF52954">
    <property type="entry name" value="Class II aaRS ABD-related"/>
    <property type="match status" value="1"/>
</dbReference>
<accession>A0A146K1G6</accession>
<evidence type="ECO:0000256" key="1">
    <source>
        <dbReference type="SAM" id="MobiDB-lite"/>
    </source>
</evidence>
<feature type="region of interest" description="Disordered" evidence="1">
    <location>
        <begin position="234"/>
        <end position="270"/>
    </location>
</feature>